<evidence type="ECO:0000313" key="1">
    <source>
        <dbReference type="EMBL" id="CAL1412119.1"/>
    </source>
</evidence>
<dbReference type="EMBL" id="OZ034822">
    <property type="protein sequence ID" value="CAL1412119.1"/>
    <property type="molecule type" value="Genomic_DNA"/>
</dbReference>
<dbReference type="Proteomes" id="UP001497516">
    <property type="component" value="Chromosome 9"/>
</dbReference>
<protein>
    <submittedName>
        <fullName evidence="1">Uncharacterized protein</fullName>
    </submittedName>
</protein>
<dbReference type="AlphaFoldDB" id="A0AAV2GPP9"/>
<evidence type="ECO:0000313" key="2">
    <source>
        <dbReference type="Proteomes" id="UP001497516"/>
    </source>
</evidence>
<accession>A0AAV2GPP9</accession>
<reference evidence="1 2" key="1">
    <citation type="submission" date="2024-04" db="EMBL/GenBank/DDBJ databases">
        <authorList>
            <person name="Fracassetti M."/>
        </authorList>
    </citation>
    <scope>NUCLEOTIDE SEQUENCE [LARGE SCALE GENOMIC DNA]</scope>
</reference>
<sequence>MDETVGAAEAAASNIAVMAKGGEGAADSPLHHLEMLPHPPHLGLRSRRLTQRLPSLSPPFHLMFITGEPEQMGRTITFRSICTSSFMRV</sequence>
<organism evidence="1 2">
    <name type="scientific">Linum trigynum</name>
    <dbReference type="NCBI Taxonomy" id="586398"/>
    <lineage>
        <taxon>Eukaryota</taxon>
        <taxon>Viridiplantae</taxon>
        <taxon>Streptophyta</taxon>
        <taxon>Embryophyta</taxon>
        <taxon>Tracheophyta</taxon>
        <taxon>Spermatophyta</taxon>
        <taxon>Magnoliopsida</taxon>
        <taxon>eudicotyledons</taxon>
        <taxon>Gunneridae</taxon>
        <taxon>Pentapetalae</taxon>
        <taxon>rosids</taxon>
        <taxon>fabids</taxon>
        <taxon>Malpighiales</taxon>
        <taxon>Linaceae</taxon>
        <taxon>Linum</taxon>
    </lineage>
</organism>
<gene>
    <name evidence="1" type="ORF">LTRI10_LOCUS51433</name>
</gene>
<proteinExistence type="predicted"/>
<name>A0AAV2GPP9_9ROSI</name>
<keyword evidence="2" id="KW-1185">Reference proteome</keyword>